<reference evidence="1 2" key="1">
    <citation type="submission" date="2009-03" db="EMBL/GenBank/DDBJ databases">
        <authorList>
            <person name="Warren W."/>
            <person name="Ye L."/>
            <person name="Minx P."/>
            <person name="Worley K."/>
            <person name="Gibbs R."/>
            <person name="Wilson R.K."/>
        </authorList>
    </citation>
    <scope>NUCLEOTIDE SEQUENCE [LARGE SCALE GENOMIC DNA]</scope>
</reference>
<organism evidence="1 2">
    <name type="scientific">Callithrix jacchus</name>
    <name type="common">White-tufted-ear marmoset</name>
    <name type="synonym">Simia Jacchus</name>
    <dbReference type="NCBI Taxonomy" id="9483"/>
    <lineage>
        <taxon>Eukaryota</taxon>
        <taxon>Metazoa</taxon>
        <taxon>Chordata</taxon>
        <taxon>Craniata</taxon>
        <taxon>Vertebrata</taxon>
        <taxon>Euteleostomi</taxon>
        <taxon>Mammalia</taxon>
        <taxon>Eutheria</taxon>
        <taxon>Euarchontoglires</taxon>
        <taxon>Primates</taxon>
        <taxon>Haplorrhini</taxon>
        <taxon>Platyrrhini</taxon>
        <taxon>Cebidae</taxon>
        <taxon>Callitrichinae</taxon>
        <taxon>Callithrix</taxon>
        <taxon>Callithrix</taxon>
    </lineage>
</organism>
<reference evidence="1" key="3">
    <citation type="submission" date="2025-09" db="UniProtKB">
        <authorList>
            <consortium name="Ensembl"/>
        </authorList>
    </citation>
    <scope>IDENTIFICATION</scope>
</reference>
<keyword evidence="2" id="KW-1185">Reference proteome</keyword>
<reference evidence="1" key="2">
    <citation type="submission" date="2025-08" db="UniProtKB">
        <authorList>
            <consortium name="Ensembl"/>
        </authorList>
    </citation>
    <scope>IDENTIFICATION</scope>
</reference>
<accession>A0A8I4A4H8</accession>
<protein>
    <submittedName>
        <fullName evidence="1">Uncharacterized protein</fullName>
    </submittedName>
</protein>
<evidence type="ECO:0000313" key="2">
    <source>
        <dbReference type="Proteomes" id="UP000008225"/>
    </source>
</evidence>
<dbReference type="GeneTree" id="ENSGT00940000167556"/>
<sequence>MYCFLLKGFYFFEMESHSVAQAAVQWFDLSSLQPPLTGFQQFSCHSLPSSWHYRHAPPHPANFCIYFLKQSFTLVAQAGVKWCDLGSLQPPPSGFKRFSCLSLPSWDYRHPPPCPANFCIFDRECFIMLPRLASNSWAQVICPPQPPRVCWDYRHEPLRPAILFNLSLFPLH</sequence>
<dbReference type="AlphaFoldDB" id="A0A8I4A4H8"/>
<name>A0A8I4A4H8_CALJA</name>
<evidence type="ECO:0000313" key="1">
    <source>
        <dbReference type="Ensembl" id="ENSCJAP00000089522.1"/>
    </source>
</evidence>
<dbReference type="PANTHER" id="PTHR46254">
    <property type="entry name" value="PROTEIN GVQW1-RELATED"/>
    <property type="match status" value="1"/>
</dbReference>
<proteinExistence type="predicted"/>
<dbReference type="Ensembl" id="ENSCJAT00000136872.1">
    <property type="protein sequence ID" value="ENSCJAP00000089522.1"/>
    <property type="gene ID" value="ENSCJAG00000079207.1"/>
</dbReference>
<dbReference type="Proteomes" id="UP000008225">
    <property type="component" value="Chromosome 4"/>
</dbReference>